<sequence>MATDIEPGELLPPLEIVLESGHNSDRDSDHNSDPDSDRDSEFSMEDESDSSMDSIHVNAEDNKENISNAATVDGEEELAEQSDQDTMAILLELAEAMRYLTRNHLARSQKVYIRLSLRDIIVRYEASGVPQEDVVNHTNPNAMEYVIKLAKCARYMSREQLMRNERVSMEFTNDFLHLTYDGRGRDGDEDNRVWMSEFIEGPPLPSGDLSRSRVRDFSAALTSAFWARVEREMTEQGWESERADVVRRGRDMGEVIDRGRGFERQALARRNRHGDPYHDDYHHRTQLNTKISKVMFSVTRAGQSTWPPHSQKAI</sequence>
<dbReference type="Proteomes" id="UP001465976">
    <property type="component" value="Unassembled WGS sequence"/>
</dbReference>
<evidence type="ECO:0000256" key="1">
    <source>
        <dbReference type="SAM" id="MobiDB-lite"/>
    </source>
</evidence>
<feature type="compositionally biased region" description="Basic and acidic residues" evidence="1">
    <location>
        <begin position="22"/>
        <end position="41"/>
    </location>
</feature>
<organism evidence="2 3">
    <name type="scientific">Marasmius crinis-equi</name>
    <dbReference type="NCBI Taxonomy" id="585013"/>
    <lineage>
        <taxon>Eukaryota</taxon>
        <taxon>Fungi</taxon>
        <taxon>Dikarya</taxon>
        <taxon>Basidiomycota</taxon>
        <taxon>Agaricomycotina</taxon>
        <taxon>Agaricomycetes</taxon>
        <taxon>Agaricomycetidae</taxon>
        <taxon>Agaricales</taxon>
        <taxon>Marasmiineae</taxon>
        <taxon>Marasmiaceae</taxon>
        <taxon>Marasmius</taxon>
    </lineage>
</organism>
<reference evidence="2 3" key="1">
    <citation type="submission" date="2024-02" db="EMBL/GenBank/DDBJ databases">
        <title>A draft genome for the cacao thread blight pathogen Marasmius crinis-equi.</title>
        <authorList>
            <person name="Cohen S.P."/>
            <person name="Baruah I.K."/>
            <person name="Amoako-Attah I."/>
            <person name="Bukari Y."/>
            <person name="Meinhardt L.W."/>
            <person name="Bailey B.A."/>
        </authorList>
    </citation>
    <scope>NUCLEOTIDE SEQUENCE [LARGE SCALE GENOMIC DNA]</scope>
    <source>
        <strain evidence="2 3">GH-76</strain>
    </source>
</reference>
<evidence type="ECO:0000313" key="3">
    <source>
        <dbReference type="Proteomes" id="UP001465976"/>
    </source>
</evidence>
<name>A0ABR3FIA6_9AGAR</name>
<gene>
    <name evidence="2" type="ORF">V5O48_006860</name>
</gene>
<accession>A0ABR3FIA6</accession>
<dbReference type="EMBL" id="JBAHYK010000335">
    <property type="protein sequence ID" value="KAL0575110.1"/>
    <property type="molecule type" value="Genomic_DNA"/>
</dbReference>
<comment type="caution">
    <text evidence="2">The sequence shown here is derived from an EMBL/GenBank/DDBJ whole genome shotgun (WGS) entry which is preliminary data.</text>
</comment>
<keyword evidence="3" id="KW-1185">Reference proteome</keyword>
<evidence type="ECO:0000313" key="2">
    <source>
        <dbReference type="EMBL" id="KAL0575110.1"/>
    </source>
</evidence>
<protein>
    <submittedName>
        <fullName evidence="2">Uncharacterized protein</fullName>
    </submittedName>
</protein>
<proteinExistence type="predicted"/>
<feature type="region of interest" description="Disordered" evidence="1">
    <location>
        <begin position="1"/>
        <end position="53"/>
    </location>
</feature>